<evidence type="ECO:0000256" key="3">
    <source>
        <dbReference type="ARBA" id="ARBA00022695"/>
    </source>
</evidence>
<feature type="domain" description="Galactose-1-phosphate uridyl transferase N-terminal" evidence="9">
    <location>
        <begin position="11"/>
        <end position="162"/>
    </location>
</feature>
<dbReference type="InterPro" id="IPR001937">
    <property type="entry name" value="GalP_UDPtransf1"/>
</dbReference>
<dbReference type="EC" id="2.7.7.12" evidence="11"/>
<keyword evidence="5 8" id="KW-0862">Zinc</keyword>
<evidence type="ECO:0000256" key="6">
    <source>
        <dbReference type="ARBA" id="ARBA00023277"/>
    </source>
</evidence>
<keyword evidence="4 8" id="KW-0479">Metal-binding</keyword>
<dbReference type="Proteomes" id="UP000516304">
    <property type="component" value="Chromosome TIRI35C"/>
</dbReference>
<feature type="binding site" evidence="8">
    <location>
        <position position="42"/>
    </location>
    <ligand>
        <name>Zn(2+)</name>
        <dbReference type="ChEBI" id="CHEBI:29105"/>
    </ligand>
</feature>
<sequence>MLFRKSKSVVEMRELRYNPLTGQWVMVSAVRRKRPWRPKNFCPFCPGEEETGYGWEVLLLPNRFPMLSFDAPRPERGGFYRKARALGQCSVIVETPEHDVKDLDGLSLDAMTRVVELWKNITAELKKNPGIAYVSIFRNKGEEIGVSLTHPHGQLYAMPFIPLKVRLKIENSRSHFRRTGECLFCRILREEMEGERAIYENRSFAVFLPFFANWPFEIHIYPKRHVQWLTQLAEEELMDLADALRTATGTLNTVLERDMPYTMMVYQAPFKGSYDFYHLHIEFYPILRDNGKIKYAAGIEMGTWDFTYDGVPEENAEKLRKACRKVVKRIDAKGRCFT</sequence>
<dbReference type="NCBIfam" id="TIGR00209">
    <property type="entry name" value="galT_1"/>
    <property type="match status" value="1"/>
</dbReference>
<evidence type="ECO:0000256" key="4">
    <source>
        <dbReference type="ARBA" id="ARBA00022723"/>
    </source>
</evidence>
<dbReference type="SUPFAM" id="SSF54197">
    <property type="entry name" value="HIT-like"/>
    <property type="match status" value="2"/>
</dbReference>
<dbReference type="InterPro" id="IPR036265">
    <property type="entry name" value="HIT-like_sf"/>
</dbReference>
<comment type="cofactor">
    <cofactor evidence="8">
        <name>Zn(2+)</name>
        <dbReference type="ChEBI" id="CHEBI:29105"/>
    </cofactor>
    <text evidence="8">Binds 1 zinc ion per subunit.</text>
</comment>
<keyword evidence="6" id="KW-0119">Carbohydrate metabolism</keyword>
<dbReference type="PANTHER" id="PTHR11943:SF1">
    <property type="entry name" value="GALACTOSE-1-PHOSPHATE URIDYLYLTRANSFERASE"/>
    <property type="match status" value="1"/>
</dbReference>
<evidence type="ECO:0000256" key="8">
    <source>
        <dbReference type="PIRSR" id="PIRSR000808-3"/>
    </source>
</evidence>
<dbReference type="GO" id="GO:0008270">
    <property type="term" value="F:zinc ion binding"/>
    <property type="evidence" value="ECO:0007669"/>
    <property type="project" value="InterPro"/>
</dbReference>
<evidence type="ECO:0000259" key="10">
    <source>
        <dbReference type="Pfam" id="PF02744"/>
    </source>
</evidence>
<dbReference type="PANTHER" id="PTHR11943">
    <property type="entry name" value="GALACTOSE-1-PHOSPHATE URIDYLYLTRANSFERASE"/>
    <property type="match status" value="1"/>
</dbReference>
<gene>
    <name evidence="11" type="primary">galT</name>
    <name evidence="11" type="ORF">TIRI35C_0787</name>
</gene>
<proteinExistence type="inferred from homology"/>
<keyword evidence="2 11" id="KW-0808">Transferase</keyword>
<feature type="domain" description="Galactose-1-phosphate uridyl transferase C-terminal" evidence="10">
    <location>
        <begin position="175"/>
        <end position="321"/>
    </location>
</feature>
<keyword evidence="12" id="KW-1185">Reference proteome</keyword>
<feature type="binding site" evidence="8">
    <location>
        <position position="45"/>
    </location>
    <ligand>
        <name>Zn(2+)</name>
        <dbReference type="ChEBI" id="CHEBI:29105"/>
    </ligand>
</feature>
<keyword evidence="3 11" id="KW-0548">Nucleotidyltransferase</keyword>
<dbReference type="KEGG" id="tcq:TIRI35C_0787"/>
<feature type="binding site" evidence="8">
    <location>
        <position position="150"/>
    </location>
    <ligand>
        <name>Zn(2+)</name>
        <dbReference type="ChEBI" id="CHEBI:29105"/>
    </ligand>
</feature>
<dbReference type="AlphaFoldDB" id="A0A7G2D6W0"/>
<accession>A0A7G2D6W0</accession>
<evidence type="ECO:0000313" key="11">
    <source>
        <dbReference type="EMBL" id="CAD5243941.1"/>
    </source>
</evidence>
<dbReference type="Pfam" id="PF01087">
    <property type="entry name" value="GalP_UDP_transf"/>
    <property type="match status" value="1"/>
</dbReference>
<dbReference type="Gene3D" id="3.30.428.10">
    <property type="entry name" value="HIT-like"/>
    <property type="match status" value="2"/>
</dbReference>
<name>A0A7G2D6W0_9EURY</name>
<evidence type="ECO:0000256" key="1">
    <source>
        <dbReference type="ARBA" id="ARBA00010951"/>
    </source>
</evidence>
<evidence type="ECO:0000256" key="2">
    <source>
        <dbReference type="ARBA" id="ARBA00022679"/>
    </source>
</evidence>
<dbReference type="EMBL" id="LR881183">
    <property type="protein sequence ID" value="CAD5243941.1"/>
    <property type="molecule type" value="Genomic_DNA"/>
</dbReference>
<organism evidence="11 12">
    <name type="scientific">Thermococcus camini</name>
    <dbReference type="NCBI Taxonomy" id="2016373"/>
    <lineage>
        <taxon>Archaea</taxon>
        <taxon>Methanobacteriati</taxon>
        <taxon>Methanobacteriota</taxon>
        <taxon>Thermococci</taxon>
        <taxon>Thermococcales</taxon>
        <taxon>Thermococcaceae</taxon>
        <taxon>Thermococcus</taxon>
    </lineage>
</organism>
<dbReference type="Pfam" id="PF02744">
    <property type="entry name" value="GalP_UDP_tr_C"/>
    <property type="match status" value="1"/>
</dbReference>
<evidence type="ECO:0000256" key="7">
    <source>
        <dbReference type="PIRSR" id="PIRSR000808-1"/>
    </source>
</evidence>
<dbReference type="InterPro" id="IPR005849">
    <property type="entry name" value="GalP_Utransf_N"/>
</dbReference>
<dbReference type="GO" id="GO:0005737">
    <property type="term" value="C:cytoplasm"/>
    <property type="evidence" value="ECO:0007669"/>
    <property type="project" value="TreeGrafter"/>
</dbReference>
<dbReference type="GO" id="GO:0008108">
    <property type="term" value="F:UDP-glucose:hexose-1-phosphate uridylyltransferase activity"/>
    <property type="evidence" value="ECO:0007669"/>
    <property type="project" value="UniProtKB-EC"/>
</dbReference>
<dbReference type="PIRSF" id="PIRSF000808">
    <property type="entry name" value="GalT"/>
    <property type="match status" value="1"/>
</dbReference>
<dbReference type="CDD" id="cd00608">
    <property type="entry name" value="GalT"/>
    <property type="match status" value="1"/>
</dbReference>
<evidence type="ECO:0000256" key="5">
    <source>
        <dbReference type="ARBA" id="ARBA00022833"/>
    </source>
</evidence>
<evidence type="ECO:0000313" key="12">
    <source>
        <dbReference type="Proteomes" id="UP000516304"/>
    </source>
</evidence>
<feature type="active site" description="Tele-UMP-histidine intermediate" evidence="7">
    <location>
        <position position="152"/>
    </location>
</feature>
<reference evidence="11 12" key="1">
    <citation type="submission" date="2020-09" db="EMBL/GenBank/DDBJ databases">
        <authorList>
            <person name="Courtine D."/>
        </authorList>
    </citation>
    <scope>NUCLEOTIDE SEQUENCE [LARGE SCALE GENOMIC DNA]</scope>
    <source>
        <strain evidence="11 12">IRI35c</strain>
    </source>
</reference>
<evidence type="ECO:0000259" key="9">
    <source>
        <dbReference type="Pfam" id="PF01087"/>
    </source>
</evidence>
<feature type="binding site" evidence="8">
    <location>
        <position position="98"/>
    </location>
    <ligand>
        <name>Zn(2+)</name>
        <dbReference type="ChEBI" id="CHEBI:29105"/>
    </ligand>
</feature>
<dbReference type="GO" id="GO:0033499">
    <property type="term" value="P:galactose catabolic process via UDP-galactose, Leloir pathway"/>
    <property type="evidence" value="ECO:0007669"/>
    <property type="project" value="TreeGrafter"/>
</dbReference>
<protein>
    <submittedName>
        <fullName evidence="11">Galactose-1-phosphate uridylyltransferase</fullName>
        <ecNumber evidence="11">2.7.7.12</ecNumber>
    </submittedName>
</protein>
<dbReference type="UniPathway" id="UPA00214"/>
<dbReference type="InterPro" id="IPR005850">
    <property type="entry name" value="GalP_Utransf_C"/>
</dbReference>
<comment type="similarity">
    <text evidence="1">Belongs to the galactose-1-phosphate uridylyltransferase type 1 family.</text>
</comment>